<dbReference type="KEGG" id="psoj:PHYSODRAFT_286035"/>
<keyword evidence="5" id="KW-1185">Reference proteome</keyword>
<feature type="compositionally biased region" description="Basic and acidic residues" evidence="2">
    <location>
        <begin position="101"/>
        <end position="117"/>
    </location>
</feature>
<feature type="region of interest" description="Disordered" evidence="2">
    <location>
        <begin position="1"/>
        <end position="38"/>
    </location>
</feature>
<dbReference type="GO" id="GO:0003700">
    <property type="term" value="F:DNA-binding transcription factor activity"/>
    <property type="evidence" value="ECO:0007669"/>
    <property type="project" value="InterPro"/>
</dbReference>
<reference evidence="4" key="2">
    <citation type="submission" date="2011-09" db="EMBL/GenBank/DDBJ databases">
        <authorList>
            <consortium name="US DOE Joint Genome Institute (JGI-PGF)"/>
            <person name="Aerts A."/>
            <person name="Grimwood J."/>
            <person name="Schmutz J."/>
            <person name="Lucas S."/>
            <person name="Hammon N."/>
            <person name="Glavina del Rio T."/>
            <person name="Dalin E."/>
            <person name="Tice H."/>
            <person name="Pitluck S."/>
            <person name="Dehal P."/>
            <person name="Chapman J."/>
            <person name="Putman N.H."/>
            <person name="Salamov A.A."/>
            <person name="Terry A."/>
            <person name="Rokhsar D.S."/>
            <person name="Boore J.L."/>
            <person name="Tripathy S."/>
            <person name="Tyler B.M."/>
            <person name="Grigoriev I.V."/>
        </authorList>
    </citation>
    <scope>NUCLEOTIDE SEQUENCE</scope>
    <source>
        <strain evidence="4">P6497</strain>
    </source>
</reference>
<proteinExistence type="predicted"/>
<dbReference type="SUPFAM" id="SSF57959">
    <property type="entry name" value="Leucine zipper domain"/>
    <property type="match status" value="1"/>
</dbReference>
<organism evidence="5">
    <name type="scientific">Phytophthora sojae (strain P6497)</name>
    <name type="common">Soybean stem and root rot agent</name>
    <name type="synonym">Phytophthora megasperma f. sp. glycines</name>
    <dbReference type="NCBI Taxonomy" id="1094619"/>
    <lineage>
        <taxon>Eukaryota</taxon>
        <taxon>Sar</taxon>
        <taxon>Stramenopiles</taxon>
        <taxon>Oomycota</taxon>
        <taxon>Peronosporomycetes</taxon>
        <taxon>Peronosporales</taxon>
        <taxon>Peronosporaceae</taxon>
        <taxon>Phytophthora</taxon>
    </lineage>
</organism>
<dbReference type="GeneID" id="20640222"/>
<name>G4ZIS2_PHYSP</name>
<dbReference type="Proteomes" id="UP000002640">
    <property type="component" value="Unassembled WGS sequence"/>
</dbReference>
<dbReference type="RefSeq" id="XP_009539789.1">
    <property type="nucleotide sequence ID" value="XM_009541494.1"/>
</dbReference>
<evidence type="ECO:0000256" key="1">
    <source>
        <dbReference type="SAM" id="Coils"/>
    </source>
</evidence>
<dbReference type="EMBL" id="JH159174">
    <property type="protein sequence ID" value="EGZ04813.1"/>
    <property type="molecule type" value="Genomic_DNA"/>
</dbReference>
<accession>G4ZIS2</accession>
<feature type="compositionally biased region" description="Pro residues" evidence="2">
    <location>
        <begin position="78"/>
        <end position="92"/>
    </location>
</feature>
<dbReference type="GeneID" id="20640881"/>
<dbReference type="RefSeq" id="XP_009527194.1">
    <property type="nucleotide sequence ID" value="XM_009528899.1"/>
</dbReference>
<keyword evidence="1" id="KW-0175">Coiled coil</keyword>
<dbReference type="EMBL" id="JH159154">
    <property type="protein sequence ID" value="EGZ18136.1"/>
    <property type="molecule type" value="Genomic_DNA"/>
</dbReference>
<evidence type="ECO:0008006" key="6">
    <source>
        <dbReference type="Google" id="ProtNLM"/>
    </source>
</evidence>
<dbReference type="InterPro" id="IPR046347">
    <property type="entry name" value="bZIP_sf"/>
</dbReference>
<sequence>MAAFESNRDFVSGENPLNATRLPALLPPRQQEYASPRRLASVFTRKRETVDAQSELMSALVPLTQLMAAAKSSTPPSGADPPAPKTLSPAPPKPKRKRIRLKTERRREQCRNNQARYRDRQRGIVRELEQSVQHLEQEIQGLTTRRHTLRYGAQTTQTKHNVWNVVVEYFRLLRYGFLMPFCGMDPNVAAASSSDAEPHDQEFFLRAAMADDVGVGELAGVDALIEQWKRYSSCFGSLHLKLKRLEQQPLGNVVATATLSLTITEATLRYVFPHLLALEGSQSHSEDLGRASPLYARLLRERLECPCTVRFMWDDSTGRVTRLDTAIDFLSPLLRALGSLEDVSYVLGEARITPACLIGEIQI</sequence>
<gene>
    <name evidence="4" type="ORF">PHYSODRAFT_286035</name>
    <name evidence="3" type="ORF">PHYSODRAFT_292736</name>
</gene>
<feature type="region of interest" description="Disordered" evidence="2">
    <location>
        <begin position="70"/>
        <end position="117"/>
    </location>
</feature>
<protein>
    <recommendedName>
        <fullName evidence="6">BZIP domain-containing protein</fullName>
    </recommendedName>
</protein>
<dbReference type="SMR" id="G4ZIS2"/>
<dbReference type="CDD" id="cd14688">
    <property type="entry name" value="bZIP_YAP"/>
    <property type="match status" value="1"/>
</dbReference>
<evidence type="ECO:0000313" key="4">
    <source>
        <dbReference type="EMBL" id="EGZ18136.1"/>
    </source>
</evidence>
<dbReference type="AlphaFoldDB" id="G4ZIS2"/>
<evidence type="ECO:0000313" key="3">
    <source>
        <dbReference type="EMBL" id="EGZ04813.1"/>
    </source>
</evidence>
<evidence type="ECO:0000313" key="5">
    <source>
        <dbReference type="Proteomes" id="UP000002640"/>
    </source>
</evidence>
<evidence type="ECO:0000256" key="2">
    <source>
        <dbReference type="SAM" id="MobiDB-lite"/>
    </source>
</evidence>
<reference evidence="4 5" key="1">
    <citation type="journal article" date="2006" name="Science">
        <title>Phytophthora genome sequences uncover evolutionary origins and mechanisms of pathogenesis.</title>
        <authorList>
            <person name="Tyler B.M."/>
            <person name="Tripathy S."/>
            <person name="Zhang X."/>
            <person name="Dehal P."/>
            <person name="Jiang R.H."/>
            <person name="Aerts A."/>
            <person name="Arredondo F.D."/>
            <person name="Baxter L."/>
            <person name="Bensasson D."/>
            <person name="Beynon J.L."/>
            <person name="Chapman J."/>
            <person name="Damasceno C.M."/>
            <person name="Dorrance A.E."/>
            <person name="Dou D."/>
            <person name="Dickerman A.W."/>
            <person name="Dubchak I.L."/>
            <person name="Garbelotto M."/>
            <person name="Gijzen M."/>
            <person name="Gordon S.G."/>
            <person name="Govers F."/>
            <person name="Grunwald N.J."/>
            <person name="Huang W."/>
            <person name="Ivors K.L."/>
            <person name="Jones R.W."/>
            <person name="Kamoun S."/>
            <person name="Krampis K."/>
            <person name="Lamour K.H."/>
            <person name="Lee M.K."/>
            <person name="McDonald W.H."/>
            <person name="Medina M."/>
            <person name="Meijer H.J."/>
            <person name="Nordberg E.K."/>
            <person name="Maclean D.J."/>
            <person name="Ospina-Giraldo M.D."/>
            <person name="Morris P.F."/>
            <person name="Phuntumart V."/>
            <person name="Putnam N.H."/>
            <person name="Rash S."/>
            <person name="Rose J.K."/>
            <person name="Sakihama Y."/>
            <person name="Salamov A.A."/>
            <person name="Savidor A."/>
            <person name="Scheuring C.F."/>
            <person name="Smith B.M."/>
            <person name="Sobral B.W."/>
            <person name="Terry A."/>
            <person name="Torto-Alalibo T.A."/>
            <person name="Win J."/>
            <person name="Xu Z."/>
            <person name="Zhang H."/>
            <person name="Grigoriev I.V."/>
            <person name="Rokhsar D.S."/>
            <person name="Boore J.L."/>
        </authorList>
    </citation>
    <scope>NUCLEOTIDE SEQUENCE [LARGE SCALE GENOMIC DNA]</scope>
    <source>
        <strain evidence="4 5">P6497</strain>
    </source>
</reference>
<feature type="coiled-coil region" evidence="1">
    <location>
        <begin position="118"/>
        <end position="145"/>
    </location>
</feature>
<dbReference type="KEGG" id="psoj:PHYSODRAFT_292736"/>
<dbReference type="InParanoid" id="G4ZIS2"/>